<dbReference type="SUPFAM" id="SSF48452">
    <property type="entry name" value="TPR-like"/>
    <property type="match status" value="1"/>
</dbReference>
<name>A0A1W2B5Y7_9SPHI</name>
<evidence type="ECO:0000256" key="1">
    <source>
        <dbReference type="ARBA" id="ARBA00004442"/>
    </source>
</evidence>
<keyword evidence="5" id="KW-0998">Cell outer membrane</keyword>
<dbReference type="EMBL" id="FWXT01000001">
    <property type="protein sequence ID" value="SMC67788.1"/>
    <property type="molecule type" value="Genomic_DNA"/>
</dbReference>
<dbReference type="Gene3D" id="1.25.40.390">
    <property type="match status" value="1"/>
</dbReference>
<sequence length="481" mass="53520">MIMLNHHTNKLLLFISAFLLVSCDKLLEIPEPKNSLTTEKVFNNETQAKGAMAGVLTQMINSSAYGSFSAGLSSQLGRTSADELDNVLNPGDNYYRNALTAQDGQSNGIWNSAYQTIYGANGVIEGIAESKSPLLGEKLRKELTAEAKFIRAFCYFYLVNTYGDVPLVLTINLAKNTNIERTPTTKVYEQIVTDLKDAANILPADYASGNGERIRANKWAAKALLARVYLYTGNYGDAILEATDVIGQTSLYQLELVDLNKVFLKNSSESIWQLQQNTQVDFSGNAVPEAIYLMPSPLHTGVSSDLSPNLLRAFDEGDLRKAAWIDSTDFVSGSNMVHARFVYKYKTGLHNKVVNAEAPEYYMVLRLAEMYLVRGEARVLNGPISTGIEDLNVLRRRAGVDPLPTSLGKEEALAAVAKERQAELFGEWAHRWFDLKRTGKAEAVLSAIPAKQPWRGNYQLLYPIPKEELERNHFLKQNPNY</sequence>
<gene>
    <name evidence="8" type="ORF">SAMN04488524_1905</name>
</gene>
<evidence type="ECO:0000256" key="2">
    <source>
        <dbReference type="ARBA" id="ARBA00006275"/>
    </source>
</evidence>
<comment type="similarity">
    <text evidence="2">Belongs to the SusD family.</text>
</comment>
<evidence type="ECO:0000313" key="8">
    <source>
        <dbReference type="EMBL" id="SMC67788.1"/>
    </source>
</evidence>
<dbReference type="Pfam" id="PF14322">
    <property type="entry name" value="SusD-like_3"/>
    <property type="match status" value="1"/>
</dbReference>
<feature type="domain" description="SusD-like N-terminal" evidence="7">
    <location>
        <begin position="95"/>
        <end position="230"/>
    </location>
</feature>
<dbReference type="Pfam" id="PF07980">
    <property type="entry name" value="SusD_RagB"/>
    <property type="match status" value="1"/>
</dbReference>
<proteinExistence type="inferred from homology"/>
<reference evidence="9" key="1">
    <citation type="submission" date="2017-04" db="EMBL/GenBank/DDBJ databases">
        <authorList>
            <person name="Varghese N."/>
            <person name="Submissions S."/>
        </authorList>
    </citation>
    <scope>NUCLEOTIDE SEQUENCE [LARGE SCALE GENOMIC DNA]</scope>
    <source>
        <strain evidence="9">DSM 12126</strain>
    </source>
</reference>
<accession>A0A1W2B5Y7</accession>
<evidence type="ECO:0000259" key="6">
    <source>
        <dbReference type="Pfam" id="PF07980"/>
    </source>
</evidence>
<evidence type="ECO:0000256" key="3">
    <source>
        <dbReference type="ARBA" id="ARBA00022729"/>
    </source>
</evidence>
<evidence type="ECO:0000256" key="4">
    <source>
        <dbReference type="ARBA" id="ARBA00023136"/>
    </source>
</evidence>
<keyword evidence="9" id="KW-1185">Reference proteome</keyword>
<keyword evidence="3" id="KW-0732">Signal</keyword>
<evidence type="ECO:0000259" key="7">
    <source>
        <dbReference type="Pfam" id="PF14322"/>
    </source>
</evidence>
<dbReference type="GO" id="GO:0009279">
    <property type="term" value="C:cell outer membrane"/>
    <property type="evidence" value="ECO:0007669"/>
    <property type="project" value="UniProtKB-SubCell"/>
</dbReference>
<feature type="domain" description="RagB/SusD" evidence="6">
    <location>
        <begin position="351"/>
        <end position="481"/>
    </location>
</feature>
<evidence type="ECO:0000313" key="9">
    <source>
        <dbReference type="Proteomes" id="UP000192756"/>
    </source>
</evidence>
<dbReference type="AlphaFoldDB" id="A0A1W2B5Y7"/>
<dbReference type="Proteomes" id="UP000192756">
    <property type="component" value="Unassembled WGS sequence"/>
</dbReference>
<dbReference type="STRING" id="151894.SAMN04488524_1905"/>
<dbReference type="InterPro" id="IPR012944">
    <property type="entry name" value="SusD_RagB_dom"/>
</dbReference>
<protein>
    <submittedName>
        <fullName evidence="8">SusD family protein</fullName>
    </submittedName>
</protein>
<dbReference type="InterPro" id="IPR033985">
    <property type="entry name" value="SusD-like_N"/>
</dbReference>
<evidence type="ECO:0000256" key="5">
    <source>
        <dbReference type="ARBA" id="ARBA00023237"/>
    </source>
</evidence>
<organism evidence="8 9">
    <name type="scientific">Pedobacter africanus</name>
    <dbReference type="NCBI Taxonomy" id="151894"/>
    <lineage>
        <taxon>Bacteria</taxon>
        <taxon>Pseudomonadati</taxon>
        <taxon>Bacteroidota</taxon>
        <taxon>Sphingobacteriia</taxon>
        <taxon>Sphingobacteriales</taxon>
        <taxon>Sphingobacteriaceae</taxon>
        <taxon>Pedobacter</taxon>
    </lineage>
</organism>
<dbReference type="InterPro" id="IPR011990">
    <property type="entry name" value="TPR-like_helical_dom_sf"/>
</dbReference>
<dbReference type="CDD" id="cd08977">
    <property type="entry name" value="SusD"/>
    <property type="match status" value="1"/>
</dbReference>
<comment type="subcellular location">
    <subcellularLocation>
        <location evidence="1">Cell outer membrane</location>
    </subcellularLocation>
</comment>
<keyword evidence="4" id="KW-0472">Membrane</keyword>